<comment type="function">
    <text evidence="18">Broad spectrum monooxygenase that catalyzes the oxygenation of a wide variety of nitrogen- and sulfur-containing compounds including xenobiotics. Catalyzes the S-oxygenation of hypotaurine to produce taurine, an organic osmolyte involved in cell volume regulation as well as a variety of cytoprotective and developmental processes. In vitro, catalyzes the N-oxygenation of trimethylamine (TMA) to produce trimethylamine N-oxide (TMAO) and could therefore participate to the detoxification of this compound that is generated by the action of gut microbiota from dietary precursors such as choline, choline containing compounds, betaine or L-carnitine.</text>
</comment>
<evidence type="ECO:0000256" key="16">
    <source>
        <dbReference type="ARBA" id="ARBA00034554"/>
    </source>
</evidence>
<dbReference type="EC" id="1.14.13.148" evidence="14"/>
<evidence type="ECO:0000256" key="5">
    <source>
        <dbReference type="ARBA" id="ARBA00022692"/>
    </source>
</evidence>
<comment type="cofactor">
    <cofactor evidence="1">
        <name>FAD</name>
        <dbReference type="ChEBI" id="CHEBI:57692"/>
    </cofactor>
</comment>
<evidence type="ECO:0000256" key="1">
    <source>
        <dbReference type="ARBA" id="ARBA00001974"/>
    </source>
</evidence>
<comment type="catalytic activity">
    <reaction evidence="19">
        <text>hypotaurine + NADH + O2 + H(+) = taurine + NAD(+) + H2O</text>
        <dbReference type="Rhea" id="RHEA:74111"/>
        <dbReference type="ChEBI" id="CHEBI:15377"/>
        <dbReference type="ChEBI" id="CHEBI:15378"/>
        <dbReference type="ChEBI" id="CHEBI:15379"/>
        <dbReference type="ChEBI" id="CHEBI:57540"/>
        <dbReference type="ChEBI" id="CHEBI:57853"/>
        <dbReference type="ChEBI" id="CHEBI:57945"/>
        <dbReference type="ChEBI" id="CHEBI:507393"/>
        <dbReference type="EC" id="1.14.13.8"/>
    </reaction>
    <physiologicalReaction direction="left-to-right" evidence="19">
        <dbReference type="Rhea" id="RHEA:74112"/>
    </physiologicalReaction>
</comment>
<dbReference type="GO" id="GO:0050660">
    <property type="term" value="F:flavin adenine dinucleotide binding"/>
    <property type="evidence" value="ECO:0007669"/>
    <property type="project" value="InterPro"/>
</dbReference>
<keyword evidence="10" id="KW-0560">Oxidoreductase</keyword>
<comment type="caution">
    <text evidence="23">The sequence shown here is derived from an EMBL/GenBank/DDBJ whole genome shotgun (WGS) entry which is preliminary data.</text>
</comment>
<dbReference type="GeneID" id="38126726"/>
<evidence type="ECO:0000256" key="20">
    <source>
        <dbReference type="ARBA" id="ARBA00048041"/>
    </source>
</evidence>
<evidence type="ECO:0000256" key="22">
    <source>
        <dbReference type="ARBA" id="ARBA00049443"/>
    </source>
</evidence>
<keyword evidence="4" id="KW-0285">Flavoprotein</keyword>
<evidence type="ECO:0000256" key="13">
    <source>
        <dbReference type="ARBA" id="ARBA00029725"/>
    </source>
</evidence>
<evidence type="ECO:0000256" key="14">
    <source>
        <dbReference type="ARBA" id="ARBA00034528"/>
    </source>
</evidence>
<sequence length="567" mass="63078">MTIKVAIVGAGAYSSSDRNEQQTYYTTREFPGISGLATAKQCLAEGFLVTVFEARDNIGGQWYYEEPDPATSEAQSSMYEGTISNTCRDTSSFSDFPMDPARYPDFYGHRSSLQYLHEYADYFGLKQHILFNTKVVSCQQVEDNRWKIQYTTKHQEPRETVYDAVLVCSGKSTKPHIPAFKGMESFQGRIFHSHIYRRPEGFSGKRVAIIGFSNSAADIASEICGQTEECHLVTRRGGWVLPRYIFGKSIHAWNSRFSQSVLPASISKWSLTTLIQLVEGKLPPELQPEHDILGANPAIHSSLIENIKVGRITPHRASVGEITATGLSLTNGETINNLDAIILCTGYDIDYPFLSEDCYRSKHSKFMDSPNSVHLYRLTVSPHIRNLFIMGVFQLPGPIQPAVELQARWVTAILTGRIKLPPAERMSELIASEEEERARQWIQSDRHTVSAHFLPYCDSLANDLGAAPTFGRLLSRIFSFSSNPIRAIPILHAVYFGMCSSAQYRLFGDGSKPEIATATILRLARGGKQLSEEEKIALTKKSEGTSASAVSHVDNIIVDDAKDAKGV</sequence>
<evidence type="ECO:0000256" key="3">
    <source>
        <dbReference type="ARBA" id="ARBA00009183"/>
    </source>
</evidence>
<dbReference type="STRING" id="41047.A0A397GAW0"/>
<dbReference type="SUPFAM" id="SSF51905">
    <property type="entry name" value="FAD/NAD(P)-binding domain"/>
    <property type="match status" value="2"/>
</dbReference>
<dbReference type="PANTHER" id="PTHR23023">
    <property type="entry name" value="DIMETHYLANILINE MONOOXYGENASE"/>
    <property type="match status" value="1"/>
</dbReference>
<organism evidence="23 24">
    <name type="scientific">Aspergillus thermomutatus</name>
    <name type="common">Neosartorya pseudofischeri</name>
    <dbReference type="NCBI Taxonomy" id="41047"/>
    <lineage>
        <taxon>Eukaryota</taxon>
        <taxon>Fungi</taxon>
        <taxon>Dikarya</taxon>
        <taxon>Ascomycota</taxon>
        <taxon>Pezizomycotina</taxon>
        <taxon>Eurotiomycetes</taxon>
        <taxon>Eurotiomycetidae</taxon>
        <taxon>Eurotiales</taxon>
        <taxon>Aspergillaceae</taxon>
        <taxon>Aspergillus</taxon>
        <taxon>Aspergillus subgen. Fumigati</taxon>
    </lineage>
</organism>
<evidence type="ECO:0000313" key="24">
    <source>
        <dbReference type="Proteomes" id="UP000215305"/>
    </source>
</evidence>
<dbReference type="GO" id="GO:0050661">
    <property type="term" value="F:NADP binding"/>
    <property type="evidence" value="ECO:0007669"/>
    <property type="project" value="InterPro"/>
</dbReference>
<dbReference type="EMBL" id="NKHU02000233">
    <property type="protein sequence ID" value="RHZ47024.1"/>
    <property type="molecule type" value="Genomic_DNA"/>
</dbReference>
<keyword evidence="5" id="KW-0812">Transmembrane</keyword>
<proteinExistence type="inferred from homology"/>
<evidence type="ECO:0000256" key="11">
    <source>
        <dbReference type="ARBA" id="ARBA00023033"/>
    </source>
</evidence>
<keyword evidence="12" id="KW-0472">Membrane</keyword>
<evidence type="ECO:0000256" key="4">
    <source>
        <dbReference type="ARBA" id="ARBA00022630"/>
    </source>
</evidence>
<dbReference type="OrthoDB" id="66881at2759"/>
<evidence type="ECO:0000256" key="9">
    <source>
        <dbReference type="ARBA" id="ARBA00022989"/>
    </source>
</evidence>
<evidence type="ECO:0000256" key="18">
    <source>
        <dbReference type="ARBA" id="ARBA00045957"/>
    </source>
</evidence>
<evidence type="ECO:0000256" key="10">
    <source>
        <dbReference type="ARBA" id="ARBA00023002"/>
    </source>
</evidence>
<dbReference type="AlphaFoldDB" id="A0A397GAW0"/>
<dbReference type="PIRSF" id="PIRSF000332">
    <property type="entry name" value="FMO"/>
    <property type="match status" value="1"/>
</dbReference>
<evidence type="ECO:0000256" key="19">
    <source>
        <dbReference type="ARBA" id="ARBA00047338"/>
    </source>
</evidence>
<dbReference type="FunFam" id="3.50.50.60:FF:000159">
    <property type="entry name" value="Dimethylaniline monooxygenase [N-oxide-forming]"/>
    <property type="match status" value="1"/>
</dbReference>
<evidence type="ECO:0000256" key="2">
    <source>
        <dbReference type="ARBA" id="ARBA00004389"/>
    </source>
</evidence>
<dbReference type="VEuPathDB" id="FungiDB:CDV56_104752"/>
<accession>A0A397GAW0</accession>
<dbReference type="InterPro" id="IPR036188">
    <property type="entry name" value="FAD/NAD-bd_sf"/>
</dbReference>
<evidence type="ECO:0000256" key="15">
    <source>
        <dbReference type="ARBA" id="ARBA00034536"/>
    </source>
</evidence>
<dbReference type="InterPro" id="IPR050346">
    <property type="entry name" value="FMO-like"/>
</dbReference>
<protein>
    <recommendedName>
        <fullName evidence="15">Flavin-containing monooxygenase 1</fullName>
        <ecNumber evidence="14">1.14.13.148</ecNumber>
    </recommendedName>
    <alternativeName>
        <fullName evidence="17">Dimethylaniline monooxygenase [N-oxide-forming] 1</fullName>
    </alternativeName>
    <alternativeName>
        <fullName evidence="13">Dimethylaniline oxidase 1</fullName>
    </alternativeName>
    <alternativeName>
        <fullName evidence="16">Trimethylamine monooxygenase</fullName>
    </alternativeName>
</protein>
<evidence type="ECO:0000313" key="23">
    <source>
        <dbReference type="EMBL" id="RHZ47024.1"/>
    </source>
</evidence>
<keyword evidence="9" id="KW-1133">Transmembrane helix</keyword>
<comment type="catalytic activity">
    <reaction evidence="22">
        <text>N,N-dimethylaniline + NADPH + O2 + H(+) = N,N-dimethylaniline N-oxide + NADP(+) + H2O</text>
        <dbReference type="Rhea" id="RHEA:24468"/>
        <dbReference type="ChEBI" id="CHEBI:15377"/>
        <dbReference type="ChEBI" id="CHEBI:15378"/>
        <dbReference type="ChEBI" id="CHEBI:15379"/>
        <dbReference type="ChEBI" id="CHEBI:16269"/>
        <dbReference type="ChEBI" id="CHEBI:17735"/>
        <dbReference type="ChEBI" id="CHEBI:57783"/>
        <dbReference type="ChEBI" id="CHEBI:58349"/>
        <dbReference type="EC" id="1.14.13.8"/>
    </reaction>
    <physiologicalReaction direction="left-to-right" evidence="22">
        <dbReference type="Rhea" id="RHEA:24469"/>
    </physiologicalReaction>
</comment>
<evidence type="ECO:0000256" key="7">
    <source>
        <dbReference type="ARBA" id="ARBA00022827"/>
    </source>
</evidence>
<evidence type="ECO:0000256" key="12">
    <source>
        <dbReference type="ARBA" id="ARBA00023136"/>
    </source>
</evidence>
<keyword evidence="8" id="KW-0521">NADP</keyword>
<dbReference type="GO" id="GO:0034899">
    <property type="term" value="F:trimethylamine monooxygenase activity"/>
    <property type="evidence" value="ECO:0007669"/>
    <property type="project" value="UniProtKB-EC"/>
</dbReference>
<evidence type="ECO:0000256" key="17">
    <source>
        <dbReference type="ARBA" id="ARBA00034561"/>
    </source>
</evidence>
<dbReference type="InterPro" id="IPR000960">
    <property type="entry name" value="Flavin_mOase"/>
</dbReference>
<keyword evidence="7" id="KW-0274">FAD</keyword>
<evidence type="ECO:0000256" key="6">
    <source>
        <dbReference type="ARBA" id="ARBA00022824"/>
    </source>
</evidence>
<dbReference type="RefSeq" id="XP_026611400.1">
    <property type="nucleotide sequence ID" value="XM_026758371.1"/>
</dbReference>
<comment type="similarity">
    <text evidence="3">Belongs to the FMO family.</text>
</comment>
<evidence type="ECO:0000256" key="8">
    <source>
        <dbReference type="ARBA" id="ARBA00022857"/>
    </source>
</evidence>
<comment type="subcellular location">
    <subcellularLocation>
        <location evidence="2">Endoplasmic reticulum membrane</location>
        <topology evidence="2">Single-pass membrane protein</topology>
    </subcellularLocation>
</comment>
<dbReference type="PRINTS" id="PR00370">
    <property type="entry name" value="FMOXYGENASE"/>
</dbReference>
<keyword evidence="6" id="KW-0256">Endoplasmic reticulum</keyword>
<comment type="catalytic activity">
    <reaction evidence="20">
        <text>hypotaurine + NADPH + O2 + H(+) = taurine + NADP(+) + H2O</text>
        <dbReference type="Rhea" id="RHEA:69819"/>
        <dbReference type="ChEBI" id="CHEBI:15377"/>
        <dbReference type="ChEBI" id="CHEBI:15378"/>
        <dbReference type="ChEBI" id="CHEBI:15379"/>
        <dbReference type="ChEBI" id="CHEBI:57783"/>
        <dbReference type="ChEBI" id="CHEBI:57853"/>
        <dbReference type="ChEBI" id="CHEBI:58349"/>
        <dbReference type="ChEBI" id="CHEBI:507393"/>
        <dbReference type="EC" id="1.14.13.8"/>
    </reaction>
    <physiologicalReaction direction="left-to-right" evidence="20">
        <dbReference type="Rhea" id="RHEA:69820"/>
    </physiologicalReaction>
</comment>
<evidence type="ECO:0000256" key="21">
    <source>
        <dbReference type="ARBA" id="ARBA00048088"/>
    </source>
</evidence>
<dbReference type="Pfam" id="PF00743">
    <property type="entry name" value="FMO-like"/>
    <property type="match status" value="1"/>
</dbReference>
<keyword evidence="11" id="KW-0503">Monooxygenase</keyword>
<name>A0A397GAW0_ASPTH</name>
<comment type="catalytic activity">
    <reaction evidence="21">
        <text>trimethylamine + NADPH + O2 = trimethylamine N-oxide + NADP(+) + H2O</text>
        <dbReference type="Rhea" id="RHEA:31979"/>
        <dbReference type="ChEBI" id="CHEBI:15377"/>
        <dbReference type="ChEBI" id="CHEBI:15379"/>
        <dbReference type="ChEBI" id="CHEBI:15724"/>
        <dbReference type="ChEBI" id="CHEBI:57783"/>
        <dbReference type="ChEBI" id="CHEBI:58349"/>
        <dbReference type="ChEBI" id="CHEBI:58389"/>
        <dbReference type="EC" id="1.14.13.148"/>
    </reaction>
    <physiologicalReaction direction="left-to-right" evidence="21">
        <dbReference type="Rhea" id="RHEA:31980"/>
    </physiologicalReaction>
</comment>
<gene>
    <name evidence="23" type="ORF">CDV56_104752</name>
</gene>
<dbReference type="GO" id="GO:0005789">
    <property type="term" value="C:endoplasmic reticulum membrane"/>
    <property type="evidence" value="ECO:0007669"/>
    <property type="project" value="UniProtKB-SubCell"/>
</dbReference>
<keyword evidence="24" id="KW-1185">Reference proteome</keyword>
<dbReference type="Proteomes" id="UP000215305">
    <property type="component" value="Unassembled WGS sequence"/>
</dbReference>
<dbReference type="GO" id="GO:0004499">
    <property type="term" value="F:N,N-dimethylaniline monooxygenase activity"/>
    <property type="evidence" value="ECO:0007669"/>
    <property type="project" value="InterPro"/>
</dbReference>
<dbReference type="InterPro" id="IPR020946">
    <property type="entry name" value="Flavin_mOase-like"/>
</dbReference>
<reference evidence="23" key="1">
    <citation type="submission" date="2018-08" db="EMBL/GenBank/DDBJ databases">
        <title>Draft genome sequence of azole-resistant Aspergillus thermomutatus (Neosartorya pseudofischeri) strain HMR AF 39, isolated from a human nasal aspirate.</title>
        <authorList>
            <person name="Parent-Michaud M."/>
            <person name="Dufresne P.J."/>
            <person name="Fournier E."/>
            <person name="Martineau C."/>
            <person name="Moreira S."/>
            <person name="Perkins V."/>
            <person name="De Repentigny L."/>
            <person name="Dufresne S.F."/>
        </authorList>
    </citation>
    <scope>NUCLEOTIDE SEQUENCE [LARGE SCALE GENOMIC DNA]</scope>
    <source>
        <strain evidence="23">HMR AF 39</strain>
    </source>
</reference>
<dbReference type="Gene3D" id="3.50.50.60">
    <property type="entry name" value="FAD/NAD(P)-binding domain"/>
    <property type="match status" value="1"/>
</dbReference>